<organism evidence="6 7">
    <name type="scientific">Dioscorea zingiberensis</name>
    <dbReference type="NCBI Taxonomy" id="325984"/>
    <lineage>
        <taxon>Eukaryota</taxon>
        <taxon>Viridiplantae</taxon>
        <taxon>Streptophyta</taxon>
        <taxon>Embryophyta</taxon>
        <taxon>Tracheophyta</taxon>
        <taxon>Spermatophyta</taxon>
        <taxon>Magnoliopsida</taxon>
        <taxon>Liliopsida</taxon>
        <taxon>Dioscoreales</taxon>
        <taxon>Dioscoreaceae</taxon>
        <taxon>Dioscorea</taxon>
    </lineage>
</organism>
<dbReference type="NCBIfam" id="TIGR01614">
    <property type="entry name" value="PME_inhib"/>
    <property type="match status" value="1"/>
</dbReference>
<evidence type="ECO:0000256" key="1">
    <source>
        <dbReference type="ARBA" id="ARBA00022729"/>
    </source>
</evidence>
<dbReference type="Pfam" id="PF04043">
    <property type="entry name" value="PMEI"/>
    <property type="match status" value="1"/>
</dbReference>
<dbReference type="OrthoDB" id="841681at2759"/>
<reference evidence="6" key="2">
    <citation type="journal article" date="2022" name="Hortic Res">
        <title>The genome of Dioscorea zingiberensis sheds light on the biosynthesis, origin and evolution of the medicinally important diosgenin saponins.</title>
        <authorList>
            <person name="Li Y."/>
            <person name="Tan C."/>
            <person name="Li Z."/>
            <person name="Guo J."/>
            <person name="Li S."/>
            <person name="Chen X."/>
            <person name="Wang C."/>
            <person name="Dai X."/>
            <person name="Yang H."/>
            <person name="Song W."/>
            <person name="Hou L."/>
            <person name="Xu J."/>
            <person name="Tong Z."/>
            <person name="Xu A."/>
            <person name="Yuan X."/>
            <person name="Wang W."/>
            <person name="Yang Q."/>
            <person name="Chen L."/>
            <person name="Sun Z."/>
            <person name="Wang K."/>
            <person name="Pan B."/>
            <person name="Chen J."/>
            <person name="Bao Y."/>
            <person name="Liu F."/>
            <person name="Qi X."/>
            <person name="Gang D.R."/>
            <person name="Wen J."/>
            <person name="Li J."/>
        </authorList>
    </citation>
    <scope>NUCLEOTIDE SEQUENCE</scope>
    <source>
        <strain evidence="6">Dzin_1.0</strain>
    </source>
</reference>
<evidence type="ECO:0000256" key="4">
    <source>
        <dbReference type="SAM" id="SignalP"/>
    </source>
</evidence>
<comment type="caution">
    <text evidence="6">The sequence shown here is derived from an EMBL/GenBank/DDBJ whole genome shotgun (WGS) entry which is preliminary data.</text>
</comment>
<protein>
    <recommendedName>
        <fullName evidence="5">Pectinesterase inhibitor domain-containing protein</fullName>
    </recommendedName>
</protein>
<dbReference type="Gene3D" id="1.20.140.40">
    <property type="entry name" value="Invertase/pectin methylesterase inhibitor family protein"/>
    <property type="match status" value="1"/>
</dbReference>
<dbReference type="EMBL" id="JAGGNH010000003">
    <property type="protein sequence ID" value="KAJ0979771.1"/>
    <property type="molecule type" value="Genomic_DNA"/>
</dbReference>
<keyword evidence="1 4" id="KW-0732">Signal</keyword>
<dbReference type="SMART" id="SM00856">
    <property type="entry name" value="PMEI"/>
    <property type="match status" value="1"/>
</dbReference>
<dbReference type="PANTHER" id="PTHR36710:SF18">
    <property type="entry name" value="PECTINESTERASE INHIBITOR 5-RELATED"/>
    <property type="match status" value="1"/>
</dbReference>
<evidence type="ECO:0000256" key="2">
    <source>
        <dbReference type="ARBA" id="ARBA00023157"/>
    </source>
</evidence>
<feature type="signal peptide" evidence="4">
    <location>
        <begin position="1"/>
        <end position="24"/>
    </location>
</feature>
<name>A0A9D5HKG9_9LILI</name>
<dbReference type="CDD" id="cd15801">
    <property type="entry name" value="PMEI-like_1"/>
    <property type="match status" value="1"/>
</dbReference>
<reference evidence="6" key="1">
    <citation type="submission" date="2021-03" db="EMBL/GenBank/DDBJ databases">
        <authorList>
            <person name="Li Z."/>
            <person name="Yang C."/>
        </authorList>
    </citation>
    <scope>NUCLEOTIDE SEQUENCE</scope>
    <source>
        <strain evidence="6">Dzin_1.0</strain>
        <tissue evidence="6">Leaf</tissue>
    </source>
</reference>
<feature type="chain" id="PRO_5039043996" description="Pectinesterase inhibitor domain-containing protein" evidence="4">
    <location>
        <begin position="25"/>
        <end position="188"/>
    </location>
</feature>
<keyword evidence="2" id="KW-1015">Disulfide bond</keyword>
<keyword evidence="7" id="KW-1185">Reference proteome</keyword>
<evidence type="ECO:0000313" key="7">
    <source>
        <dbReference type="Proteomes" id="UP001085076"/>
    </source>
</evidence>
<dbReference type="AlphaFoldDB" id="A0A9D5HKG9"/>
<dbReference type="SUPFAM" id="SSF101148">
    <property type="entry name" value="Plant invertase/pectin methylesterase inhibitor"/>
    <property type="match status" value="1"/>
</dbReference>
<gene>
    <name evidence="6" type="ORF">J5N97_015245</name>
</gene>
<proteinExistence type="inferred from homology"/>
<evidence type="ECO:0000259" key="5">
    <source>
        <dbReference type="SMART" id="SM00856"/>
    </source>
</evidence>
<dbReference type="InterPro" id="IPR006501">
    <property type="entry name" value="Pectinesterase_inhib_dom"/>
</dbReference>
<dbReference type="InterPro" id="IPR035513">
    <property type="entry name" value="Invertase/methylesterase_inhib"/>
</dbReference>
<dbReference type="Proteomes" id="UP001085076">
    <property type="component" value="Miscellaneous, Linkage group lg03"/>
</dbReference>
<accession>A0A9D5HKG9</accession>
<feature type="domain" description="Pectinesterase inhibitor" evidence="5">
    <location>
        <begin position="22"/>
        <end position="170"/>
    </location>
</feature>
<evidence type="ECO:0000256" key="3">
    <source>
        <dbReference type="ARBA" id="ARBA00038471"/>
    </source>
</evidence>
<sequence length="188" mass="20762">MASLHLHLPLPFAVILLVFSGVNADLLHTTCKLTGVHNDLCLQILSGNPKSKTADTHSLASIALDAATKAMVSTSEEVLRLADRTPVHDDELSQCFQDCEEEYEDAVQQLEQSRLSMDEKEYQEVIMFVEAAMGDVKACQEGCQTVPGHKNVLTKQNKHVSQICSITLTLTKLLQADQSHQQTLNTHH</sequence>
<dbReference type="PANTHER" id="PTHR36710">
    <property type="entry name" value="PECTINESTERASE INHIBITOR-LIKE"/>
    <property type="match status" value="1"/>
</dbReference>
<evidence type="ECO:0000313" key="6">
    <source>
        <dbReference type="EMBL" id="KAJ0979771.1"/>
    </source>
</evidence>
<dbReference type="GO" id="GO:0004857">
    <property type="term" value="F:enzyme inhibitor activity"/>
    <property type="evidence" value="ECO:0007669"/>
    <property type="project" value="InterPro"/>
</dbReference>
<comment type="similarity">
    <text evidence="3">Belongs to the PMEI family.</text>
</comment>
<dbReference type="InterPro" id="IPR052421">
    <property type="entry name" value="PCW_Enzyme_Inhibitor"/>
</dbReference>